<keyword evidence="1" id="KW-0255">Endonuclease</keyword>
<keyword evidence="1" id="KW-0540">Nuclease</keyword>
<dbReference type="RefSeq" id="WP_406787460.1">
    <property type="nucleotide sequence ID" value="NZ_JBJIAA010000007.1"/>
</dbReference>
<evidence type="ECO:0000313" key="2">
    <source>
        <dbReference type="Proteomes" id="UP001623592"/>
    </source>
</evidence>
<proteinExistence type="predicted"/>
<comment type="caution">
    <text evidence="1">The sequence shown here is derived from an EMBL/GenBank/DDBJ whole genome shotgun (WGS) entry which is preliminary data.</text>
</comment>
<dbReference type="InterPro" id="IPR016984">
    <property type="entry name" value="UCP031853"/>
</dbReference>
<sequence length="319" mass="37839">MANWWMVNYKANESLIDFWIKNGIVTVGWSEIGNPLEYETKDKLLMRCDEVYSNVMPGKRIQYESQVWRFSREINKNDRIITYNALTKEYYIGIVLEEYRYMAEVYPKQPNVLKVKWVEKHIHEKLISKELKDSLSQNYIVFRIFNCDAEIERLLVSNGNVKEALDKENEIYNAALECIKELLKNMDKNKFKFLVRELLCIMKYKVSNNYDNDRENSYLIISEDELSFTKNIIRVCHLNDDEVVDLNTILNVLNSYGDNVNKYLIISNNSISQAIKNSINDKIFMINLSVDDIVLKLFEYYDELSEDTKKLLLLRKVYI</sequence>
<reference evidence="1 2" key="1">
    <citation type="submission" date="2024-11" db="EMBL/GenBank/DDBJ databases">
        <authorList>
            <person name="Heng Y.C."/>
            <person name="Lim A.C.H."/>
            <person name="Lee J.K.Y."/>
            <person name="Kittelmann S."/>
        </authorList>
    </citation>
    <scope>NUCLEOTIDE SEQUENCE [LARGE SCALE GENOMIC DNA]</scope>
    <source>
        <strain evidence="1 2">WILCCON 0114</strain>
    </source>
</reference>
<keyword evidence="2" id="KW-1185">Reference proteome</keyword>
<organism evidence="1 2">
    <name type="scientific">Clostridium neuense</name>
    <dbReference type="NCBI Taxonomy" id="1728934"/>
    <lineage>
        <taxon>Bacteria</taxon>
        <taxon>Bacillati</taxon>
        <taxon>Bacillota</taxon>
        <taxon>Clostridia</taxon>
        <taxon>Eubacteriales</taxon>
        <taxon>Clostridiaceae</taxon>
        <taxon>Clostridium</taxon>
    </lineage>
</organism>
<name>A0ABW8TEA1_9CLOT</name>
<dbReference type="PIRSF" id="PIRSF031853">
    <property type="entry name" value="UPC031853"/>
    <property type="match status" value="1"/>
</dbReference>
<dbReference type="GO" id="GO:0004519">
    <property type="term" value="F:endonuclease activity"/>
    <property type="evidence" value="ECO:0007669"/>
    <property type="project" value="UniProtKB-KW"/>
</dbReference>
<dbReference type="EMBL" id="JBJIAA010000007">
    <property type="protein sequence ID" value="MFL0250798.1"/>
    <property type="molecule type" value="Genomic_DNA"/>
</dbReference>
<gene>
    <name evidence="1" type="ORF">ACJDT4_10230</name>
</gene>
<dbReference type="Proteomes" id="UP001623592">
    <property type="component" value="Unassembled WGS sequence"/>
</dbReference>
<protein>
    <submittedName>
        <fullName evidence="1">Restriction endonuclease</fullName>
    </submittedName>
</protein>
<accession>A0ABW8TEA1</accession>
<evidence type="ECO:0000313" key="1">
    <source>
        <dbReference type="EMBL" id="MFL0250798.1"/>
    </source>
</evidence>
<keyword evidence="1" id="KW-0378">Hydrolase</keyword>